<organism evidence="2 3">
    <name type="scientific">Meloidogyne enterolobii</name>
    <name type="common">Root-knot nematode worm</name>
    <name type="synonym">Meloidogyne mayaguensis</name>
    <dbReference type="NCBI Taxonomy" id="390850"/>
    <lineage>
        <taxon>Eukaryota</taxon>
        <taxon>Metazoa</taxon>
        <taxon>Ecdysozoa</taxon>
        <taxon>Nematoda</taxon>
        <taxon>Chromadorea</taxon>
        <taxon>Rhabditida</taxon>
        <taxon>Tylenchina</taxon>
        <taxon>Tylenchomorpha</taxon>
        <taxon>Tylenchoidea</taxon>
        <taxon>Meloidogynidae</taxon>
        <taxon>Meloidogyninae</taxon>
        <taxon>Meloidogyne</taxon>
    </lineage>
</organism>
<evidence type="ECO:0000313" key="2">
    <source>
        <dbReference type="EMBL" id="CAD2124981.1"/>
    </source>
</evidence>
<accession>A0A6V7TJT3</accession>
<proteinExistence type="predicted"/>
<evidence type="ECO:0000256" key="1">
    <source>
        <dbReference type="SAM" id="Phobius"/>
    </source>
</evidence>
<keyword evidence="1" id="KW-0812">Transmembrane</keyword>
<comment type="caution">
    <text evidence="2">The sequence shown here is derived from an EMBL/GenBank/DDBJ whole genome shotgun (WGS) entry which is preliminary data.</text>
</comment>
<evidence type="ECO:0000313" key="3">
    <source>
        <dbReference type="Proteomes" id="UP000580250"/>
    </source>
</evidence>
<dbReference type="Proteomes" id="UP000580250">
    <property type="component" value="Unassembled WGS sequence"/>
</dbReference>
<sequence>MHSSKSLIVRTFILFVFVLFVFNNLIFKTNENIGEQNLKVFEKNIFLKIKENNISKRKDVDDKLPGISVPVKRPSPTILMWNKMFGASLTESLLQYDNECSYILLLKILFVLKILF</sequence>
<name>A0A6V7TJT3_MELEN</name>
<dbReference type="EMBL" id="CAJEWN010000003">
    <property type="protein sequence ID" value="CAD2124981.1"/>
    <property type="molecule type" value="Genomic_DNA"/>
</dbReference>
<dbReference type="AlphaFoldDB" id="A0A6V7TJT3"/>
<reference evidence="2 3" key="1">
    <citation type="submission" date="2020-08" db="EMBL/GenBank/DDBJ databases">
        <authorList>
            <person name="Koutsovoulos G."/>
            <person name="Danchin GJ E."/>
        </authorList>
    </citation>
    <scope>NUCLEOTIDE SEQUENCE [LARGE SCALE GENOMIC DNA]</scope>
</reference>
<protein>
    <submittedName>
        <fullName evidence="2">Uncharacterized protein</fullName>
    </submittedName>
</protein>
<keyword evidence="1" id="KW-0472">Membrane</keyword>
<feature type="transmembrane region" description="Helical" evidence="1">
    <location>
        <begin position="7"/>
        <end position="27"/>
    </location>
</feature>
<gene>
    <name evidence="2" type="ORF">MENT_LOCUS1022</name>
</gene>
<keyword evidence="1" id="KW-1133">Transmembrane helix</keyword>